<keyword evidence="2" id="KW-1185">Reference proteome</keyword>
<organism evidence="1 2">
    <name type="scientific">Pseudozyma hubeiensis (strain SY62)</name>
    <name type="common">Yeast</name>
    <dbReference type="NCBI Taxonomy" id="1305764"/>
    <lineage>
        <taxon>Eukaryota</taxon>
        <taxon>Fungi</taxon>
        <taxon>Dikarya</taxon>
        <taxon>Basidiomycota</taxon>
        <taxon>Ustilaginomycotina</taxon>
        <taxon>Ustilaginomycetes</taxon>
        <taxon>Ustilaginales</taxon>
        <taxon>Ustilaginaceae</taxon>
        <taxon>Pseudozyma</taxon>
    </lineage>
</organism>
<dbReference type="HOGENOM" id="CLU_2470047_0_0_1"/>
<dbReference type="GeneID" id="24107323"/>
<proteinExistence type="predicted"/>
<dbReference type="EMBL" id="DF238784">
    <property type="protein sequence ID" value="GAC94457.1"/>
    <property type="molecule type" value="Genomic_DNA"/>
</dbReference>
<dbReference type="Proteomes" id="UP000014071">
    <property type="component" value="Unassembled WGS sequence"/>
</dbReference>
<dbReference type="RefSeq" id="XP_012188044.1">
    <property type="nucleotide sequence ID" value="XM_012332654.1"/>
</dbReference>
<evidence type="ECO:0000313" key="2">
    <source>
        <dbReference type="Proteomes" id="UP000014071"/>
    </source>
</evidence>
<accession>R9P0B6</accession>
<evidence type="ECO:0000313" key="1">
    <source>
        <dbReference type="EMBL" id="GAC94457.1"/>
    </source>
</evidence>
<gene>
    <name evidence="1" type="ORF">PHSY_002028</name>
</gene>
<sequence length="88" mass="9290">MRVDPKFGSGTIVADNLTADDFLAMVEDGNAHFGGGGCMMLCATQPFPSSSTLVSLFDVSARSDLLTPAMDRIAPPESQWHGISVNDT</sequence>
<protein>
    <submittedName>
        <fullName evidence="1">Uncharacterized protein</fullName>
    </submittedName>
</protein>
<reference evidence="2" key="1">
    <citation type="journal article" date="2013" name="Genome Announc.">
        <title>Draft genome sequence of the basidiomycetous yeast-like fungus Pseudozyma hubeiensis SY62, which produces an abundant amount of the biosurfactant mannosylerythritol lipids.</title>
        <authorList>
            <person name="Konishi M."/>
            <person name="Hatada Y."/>
            <person name="Horiuchi J."/>
        </authorList>
    </citation>
    <scope>NUCLEOTIDE SEQUENCE [LARGE SCALE GENOMIC DNA]</scope>
    <source>
        <strain evidence="2">SY62</strain>
    </source>
</reference>
<name>R9P0B6_PSEHS</name>
<dbReference type="AlphaFoldDB" id="R9P0B6"/>